<dbReference type="InterPro" id="IPR052337">
    <property type="entry name" value="SAT4-like"/>
</dbReference>
<dbReference type="OrthoDB" id="5417844at2759"/>
<feature type="transmembrane region" description="Helical" evidence="6">
    <location>
        <begin position="120"/>
        <end position="138"/>
    </location>
</feature>
<protein>
    <recommendedName>
        <fullName evidence="7">Rhodopsin domain-containing protein</fullName>
    </recommendedName>
</protein>
<feature type="transmembrane region" description="Helical" evidence="6">
    <location>
        <begin position="150"/>
        <end position="176"/>
    </location>
</feature>
<dbReference type="PANTHER" id="PTHR33048">
    <property type="entry name" value="PTH11-LIKE INTEGRAL MEMBRANE PROTEIN (AFU_ORTHOLOGUE AFUA_5G11245)"/>
    <property type="match status" value="1"/>
</dbReference>
<dbReference type="PANTHER" id="PTHR33048:SF47">
    <property type="entry name" value="INTEGRAL MEMBRANE PROTEIN-RELATED"/>
    <property type="match status" value="1"/>
</dbReference>
<evidence type="ECO:0000256" key="2">
    <source>
        <dbReference type="ARBA" id="ARBA00022692"/>
    </source>
</evidence>
<gene>
    <name evidence="8" type="ORF">B0J11DRAFT_585762</name>
</gene>
<name>A0A9P9D3I9_9PLEO</name>
<dbReference type="InterPro" id="IPR049326">
    <property type="entry name" value="Rhodopsin_dom_fungi"/>
</dbReference>
<evidence type="ECO:0000313" key="8">
    <source>
        <dbReference type="EMBL" id="KAH7111832.1"/>
    </source>
</evidence>
<comment type="similarity">
    <text evidence="5">Belongs to the SAT4 family.</text>
</comment>
<dbReference type="Proteomes" id="UP000700596">
    <property type="component" value="Unassembled WGS sequence"/>
</dbReference>
<keyword evidence="4 6" id="KW-0472">Membrane</keyword>
<evidence type="ECO:0000256" key="3">
    <source>
        <dbReference type="ARBA" id="ARBA00022989"/>
    </source>
</evidence>
<feature type="transmembrane region" description="Helical" evidence="6">
    <location>
        <begin position="229"/>
        <end position="249"/>
    </location>
</feature>
<evidence type="ECO:0000256" key="4">
    <source>
        <dbReference type="ARBA" id="ARBA00023136"/>
    </source>
</evidence>
<evidence type="ECO:0000256" key="1">
    <source>
        <dbReference type="ARBA" id="ARBA00004141"/>
    </source>
</evidence>
<keyword evidence="3 6" id="KW-1133">Transmembrane helix</keyword>
<comment type="subcellular location">
    <subcellularLocation>
        <location evidence="1">Membrane</location>
        <topology evidence="1">Multi-pass membrane protein</topology>
    </subcellularLocation>
</comment>
<evidence type="ECO:0000256" key="5">
    <source>
        <dbReference type="ARBA" id="ARBA00038359"/>
    </source>
</evidence>
<feature type="domain" description="Rhodopsin" evidence="7">
    <location>
        <begin position="55"/>
        <end position="294"/>
    </location>
</feature>
<dbReference type="Pfam" id="PF20684">
    <property type="entry name" value="Fung_rhodopsin"/>
    <property type="match status" value="1"/>
</dbReference>
<accession>A0A9P9D3I9</accession>
<evidence type="ECO:0000256" key="6">
    <source>
        <dbReference type="SAM" id="Phobius"/>
    </source>
</evidence>
<reference evidence="8" key="1">
    <citation type="journal article" date="2021" name="Nat. Commun.">
        <title>Genetic determinants of endophytism in the Arabidopsis root mycobiome.</title>
        <authorList>
            <person name="Mesny F."/>
            <person name="Miyauchi S."/>
            <person name="Thiergart T."/>
            <person name="Pickel B."/>
            <person name="Atanasova L."/>
            <person name="Karlsson M."/>
            <person name="Huettel B."/>
            <person name="Barry K.W."/>
            <person name="Haridas S."/>
            <person name="Chen C."/>
            <person name="Bauer D."/>
            <person name="Andreopoulos W."/>
            <person name="Pangilinan J."/>
            <person name="LaButti K."/>
            <person name="Riley R."/>
            <person name="Lipzen A."/>
            <person name="Clum A."/>
            <person name="Drula E."/>
            <person name="Henrissat B."/>
            <person name="Kohler A."/>
            <person name="Grigoriev I.V."/>
            <person name="Martin F.M."/>
            <person name="Hacquard S."/>
        </authorList>
    </citation>
    <scope>NUCLEOTIDE SEQUENCE</scope>
    <source>
        <strain evidence="8">MPI-CAGE-CH-0243</strain>
    </source>
</reference>
<organism evidence="8 9">
    <name type="scientific">Dendryphion nanum</name>
    <dbReference type="NCBI Taxonomy" id="256645"/>
    <lineage>
        <taxon>Eukaryota</taxon>
        <taxon>Fungi</taxon>
        <taxon>Dikarya</taxon>
        <taxon>Ascomycota</taxon>
        <taxon>Pezizomycotina</taxon>
        <taxon>Dothideomycetes</taxon>
        <taxon>Pleosporomycetidae</taxon>
        <taxon>Pleosporales</taxon>
        <taxon>Torulaceae</taxon>
        <taxon>Dendryphion</taxon>
    </lineage>
</organism>
<comment type="caution">
    <text evidence="8">The sequence shown here is derived from an EMBL/GenBank/DDBJ whole genome shotgun (WGS) entry which is preliminary data.</text>
</comment>
<proteinExistence type="inferred from homology"/>
<dbReference type="GO" id="GO:0016020">
    <property type="term" value="C:membrane"/>
    <property type="evidence" value="ECO:0007669"/>
    <property type="project" value="UniProtKB-SubCell"/>
</dbReference>
<keyword evidence="9" id="KW-1185">Reference proteome</keyword>
<feature type="transmembrane region" description="Helical" evidence="6">
    <location>
        <begin position="196"/>
        <end position="217"/>
    </location>
</feature>
<keyword evidence="2 6" id="KW-0812">Transmembrane</keyword>
<evidence type="ECO:0000313" key="9">
    <source>
        <dbReference type="Proteomes" id="UP000700596"/>
    </source>
</evidence>
<dbReference type="AlphaFoldDB" id="A0A9P9D3I9"/>
<dbReference type="EMBL" id="JAGMWT010000023">
    <property type="protein sequence ID" value="KAH7111832.1"/>
    <property type="molecule type" value="Genomic_DNA"/>
</dbReference>
<evidence type="ECO:0000259" key="7">
    <source>
        <dbReference type="Pfam" id="PF20684"/>
    </source>
</evidence>
<feature type="transmembrane region" description="Helical" evidence="6">
    <location>
        <begin position="71"/>
        <end position="90"/>
    </location>
</feature>
<sequence>MRSDDSWGSKHIETLERTSALIIASFGEKIRNAYRNRTIIAVSICLPLAALAVVLRFTARKIARAKVWYDDWLAFAGLISVGVFISLILVDLPDEASIQGAPIMESTLLENAKTVYVAELFYYITQCTLKFSILAFYWRIFNISSIRKPIYFIASFVLSWFIASILVTAFQCVPVASLWTPALRASAKCVELAPFFFGTSIPNILADLFLLILPMPYVWKLKITVAQKLFIIAFFLLGSFVLIASVIRLRLLLLLDLRGFLANWSVENSVLWSAIENCMSVICVCLPSLRPIIKLFPRASFLRKFLDSSHFSGSSSRGSRLEHGTRKAKESCHDEYELIERDRTICWAETGRSIEEHSMKTMEGACINVQTKIYATSEDIGQPAETV</sequence>
<feature type="transmembrane region" description="Helical" evidence="6">
    <location>
        <begin position="39"/>
        <end position="59"/>
    </location>
</feature>